<gene>
    <name evidence="9" type="ORF">ODALV1_LOCUS24740</name>
</gene>
<evidence type="ECO:0000313" key="10">
    <source>
        <dbReference type="Proteomes" id="UP001642540"/>
    </source>
</evidence>
<feature type="transmembrane region" description="Helical" evidence="8">
    <location>
        <begin position="110"/>
        <end position="128"/>
    </location>
</feature>
<feature type="transmembrane region" description="Helical" evidence="8">
    <location>
        <begin position="58"/>
        <end position="77"/>
    </location>
</feature>
<evidence type="ECO:0000256" key="4">
    <source>
        <dbReference type="ARBA" id="ARBA00022989"/>
    </source>
</evidence>
<feature type="transmembrane region" description="Helical" evidence="8">
    <location>
        <begin position="376"/>
        <end position="397"/>
    </location>
</feature>
<evidence type="ECO:0000313" key="9">
    <source>
        <dbReference type="EMBL" id="CAL8132744.1"/>
    </source>
</evidence>
<proteinExistence type="predicted"/>
<sequence>CLMKNPSRLIFKPTTFMNQVRHIFPIVQYPIEYKLEVFIPRVRFLNTNLTAFLKPFTFQVWLCVLTTIFAISSWLLISNGVNLEDILLWQFSNMLEQDGIRFSKTNKLKWGVLIAFWVFFGFLIRQLYCSYLYSFMTAEIEPKSYPKTLNELQDYNEFKLLTTQEILETSLRMSQWQPFSAELANFYLSLLRISYIIVSRSKGLQTIAESFHNISEGKGISVRTYDFPQYNGTSSFYDIVFCSISSSGRQQFVEFNKFVSICRQDCFSILEFIGQQRLTYKSMNPVSAFSLSMYWVQFDPDMQTFRFARFLGSFVQSGLYDLATRYYNKFERLRLLDFMAGTRMVRPQNKGTLFSFVFLGGKATVTDREIPTNISAMWGTFIISAWILMLSLFVLILEVQMPVDILNLIKSLFERLYLRTQAELEEIFQRFIIVYRMFL</sequence>
<keyword evidence="4 8" id="KW-1133">Transmembrane helix</keyword>
<evidence type="ECO:0000256" key="2">
    <source>
        <dbReference type="ARBA" id="ARBA00022475"/>
    </source>
</evidence>
<evidence type="ECO:0000256" key="1">
    <source>
        <dbReference type="ARBA" id="ARBA00004651"/>
    </source>
</evidence>
<evidence type="ECO:0000256" key="3">
    <source>
        <dbReference type="ARBA" id="ARBA00022692"/>
    </source>
</evidence>
<comment type="caution">
    <text evidence="9">The sequence shown here is derived from an EMBL/GenBank/DDBJ whole genome shotgun (WGS) entry which is preliminary data.</text>
</comment>
<accession>A0ABP1RPY6</accession>
<evidence type="ECO:0000256" key="6">
    <source>
        <dbReference type="ARBA" id="ARBA00023170"/>
    </source>
</evidence>
<reference evidence="9 10" key="1">
    <citation type="submission" date="2024-08" db="EMBL/GenBank/DDBJ databases">
        <authorList>
            <person name="Cucini C."/>
            <person name="Frati F."/>
        </authorList>
    </citation>
    <scope>NUCLEOTIDE SEQUENCE [LARGE SCALE GENOMIC DNA]</scope>
</reference>
<keyword evidence="10" id="KW-1185">Reference proteome</keyword>
<keyword evidence="2" id="KW-1003">Cell membrane</keyword>
<dbReference type="PANTHER" id="PTHR42643">
    <property type="entry name" value="IONOTROPIC RECEPTOR 20A-RELATED"/>
    <property type="match status" value="1"/>
</dbReference>
<feature type="non-terminal residue" evidence="9">
    <location>
        <position position="1"/>
    </location>
</feature>
<evidence type="ECO:0000256" key="7">
    <source>
        <dbReference type="ARBA" id="ARBA00023180"/>
    </source>
</evidence>
<organism evidence="9 10">
    <name type="scientific">Orchesella dallaii</name>
    <dbReference type="NCBI Taxonomy" id="48710"/>
    <lineage>
        <taxon>Eukaryota</taxon>
        <taxon>Metazoa</taxon>
        <taxon>Ecdysozoa</taxon>
        <taxon>Arthropoda</taxon>
        <taxon>Hexapoda</taxon>
        <taxon>Collembola</taxon>
        <taxon>Entomobryomorpha</taxon>
        <taxon>Entomobryoidea</taxon>
        <taxon>Orchesellidae</taxon>
        <taxon>Orchesellinae</taxon>
        <taxon>Orchesella</taxon>
    </lineage>
</organism>
<comment type="subcellular location">
    <subcellularLocation>
        <location evidence="1">Cell membrane</location>
        <topology evidence="1">Multi-pass membrane protein</topology>
    </subcellularLocation>
</comment>
<dbReference type="Gene3D" id="1.10.287.70">
    <property type="match status" value="1"/>
</dbReference>
<keyword evidence="6" id="KW-0675">Receptor</keyword>
<dbReference type="InterPro" id="IPR052192">
    <property type="entry name" value="Insect_Ionotropic_Sensory_Rcpt"/>
</dbReference>
<name>A0ABP1RPY6_9HEXA</name>
<keyword evidence="7" id="KW-0325">Glycoprotein</keyword>
<protein>
    <submittedName>
        <fullName evidence="9">Uncharacterized protein</fullName>
    </submittedName>
</protein>
<dbReference type="EMBL" id="CAXLJM020000093">
    <property type="protein sequence ID" value="CAL8132744.1"/>
    <property type="molecule type" value="Genomic_DNA"/>
</dbReference>
<dbReference type="PANTHER" id="PTHR42643:SF24">
    <property type="entry name" value="IONOTROPIC RECEPTOR 60A"/>
    <property type="match status" value="1"/>
</dbReference>
<keyword evidence="5 8" id="KW-0472">Membrane</keyword>
<evidence type="ECO:0000256" key="5">
    <source>
        <dbReference type="ARBA" id="ARBA00023136"/>
    </source>
</evidence>
<evidence type="ECO:0000256" key="8">
    <source>
        <dbReference type="SAM" id="Phobius"/>
    </source>
</evidence>
<keyword evidence="3 8" id="KW-0812">Transmembrane</keyword>
<dbReference type="Proteomes" id="UP001642540">
    <property type="component" value="Unassembled WGS sequence"/>
</dbReference>